<evidence type="ECO:0000256" key="1">
    <source>
        <dbReference type="SAM" id="MobiDB-lite"/>
    </source>
</evidence>
<dbReference type="PROSITE" id="PS51272">
    <property type="entry name" value="SLH"/>
    <property type="match status" value="3"/>
</dbReference>
<feature type="domain" description="SLH" evidence="2">
    <location>
        <begin position="168"/>
        <end position="226"/>
    </location>
</feature>
<dbReference type="InterPro" id="IPR001119">
    <property type="entry name" value="SLH_dom"/>
</dbReference>
<organism evidence="3 4">
    <name type="scientific">Paenibacillus mucilaginosus K02</name>
    <dbReference type="NCBI Taxonomy" id="997761"/>
    <lineage>
        <taxon>Bacteria</taxon>
        <taxon>Bacillati</taxon>
        <taxon>Bacillota</taxon>
        <taxon>Bacilli</taxon>
        <taxon>Bacillales</taxon>
        <taxon>Paenibacillaceae</taxon>
        <taxon>Paenibacillus</taxon>
    </lineage>
</organism>
<dbReference type="PANTHER" id="PTHR43308:SF5">
    <property type="entry name" value="S-LAYER PROTEIN _ PEPTIDOGLYCAN ENDO-BETA-N-ACETYLGLUCOSAMINIDASE"/>
    <property type="match status" value="1"/>
</dbReference>
<dbReference type="EMBL" id="CP003422">
    <property type="protein sequence ID" value="AFH63744.1"/>
    <property type="molecule type" value="Genomic_DNA"/>
</dbReference>
<feature type="domain" description="SLH" evidence="2">
    <location>
        <begin position="41"/>
        <end position="102"/>
    </location>
</feature>
<feature type="region of interest" description="Disordered" evidence="1">
    <location>
        <begin position="223"/>
        <end position="245"/>
    </location>
</feature>
<reference evidence="3 4" key="1">
    <citation type="submission" date="2013-06" db="EMBL/GenBank/DDBJ databases">
        <title>Complete genome sequence of Paenibacillus mucilaginosus K02.</title>
        <authorList>
            <person name="Xiao B."/>
            <person name="Sun L."/>
            <person name="Xiao L."/>
            <person name="Lian B."/>
        </authorList>
    </citation>
    <scope>NUCLEOTIDE SEQUENCE [LARGE SCALE GENOMIC DNA]</scope>
    <source>
        <strain evidence="3 4">K02</strain>
    </source>
</reference>
<feature type="domain" description="SLH" evidence="2">
    <location>
        <begin position="103"/>
        <end position="167"/>
    </location>
</feature>
<dbReference type="InterPro" id="IPR051465">
    <property type="entry name" value="Cell_Envelope_Struct_Comp"/>
</dbReference>
<accession>I0BMZ7</accession>
<evidence type="ECO:0000259" key="2">
    <source>
        <dbReference type="PROSITE" id="PS51272"/>
    </source>
</evidence>
<dbReference type="PATRIC" id="fig|997761.3.peg.4793"/>
<evidence type="ECO:0000313" key="4">
    <source>
        <dbReference type="Proteomes" id="UP000007392"/>
    </source>
</evidence>
<dbReference type="RefSeq" id="WP_014651873.1">
    <property type="nucleotide sequence ID" value="NC_017672.3"/>
</dbReference>
<dbReference type="HOGENOM" id="CLU_766916_0_0_9"/>
<name>I0BMZ7_9BACL</name>
<protein>
    <submittedName>
        <fullName evidence="3">Cell surface protein</fullName>
    </submittedName>
</protein>
<dbReference type="Pfam" id="PF00395">
    <property type="entry name" value="SLH"/>
    <property type="match status" value="3"/>
</dbReference>
<dbReference type="KEGG" id="pmw:B2K_24175"/>
<dbReference type="AlphaFoldDB" id="I0BMZ7"/>
<dbReference type="PANTHER" id="PTHR43308">
    <property type="entry name" value="OUTER MEMBRANE PROTEIN ALPHA-RELATED"/>
    <property type="match status" value="1"/>
</dbReference>
<evidence type="ECO:0000313" key="3">
    <source>
        <dbReference type="EMBL" id="AFH63744.1"/>
    </source>
</evidence>
<dbReference type="OrthoDB" id="5845122at2"/>
<sequence>MKETTGTGLGGRFRGIGLLVLLAAAAGSGAGWSGVRAAENTGATELSDIRGHWAEQPITAMTEEGIIGGYPDGTFRPEGTVTRAQFLKLVVTAAAKGPLPDADGAVFGDVPAEHWAASYVSAALKEGIIAGGDAGNSLRPEEEVTRAEMAVLLARALKLKEEPEAAGYADTRELLEAGWIGAAARAGIVSGFEDGTFRPAALATRAQAAVMIARMAEYLDTGTAGAGQDGKEDAPGNGTELLDPDSLSVGRLHGTDLFLGMPKKDVRSQYGAPLSRGASEGGYTLEYPRILKGRMVTLHFPYIFDELDEESVKAYSLELDLSRAAITGRLGKPESEGEDEAYGGYFLFYRFGMYEVFFHAPGQDSRTFTMKVIDKS</sequence>
<gene>
    <name evidence="3" type="ORF">B2K_24175</name>
</gene>
<dbReference type="Proteomes" id="UP000007392">
    <property type="component" value="Chromosome"/>
</dbReference>
<proteinExistence type="predicted"/>